<dbReference type="PANTHER" id="PTHR45138:SF9">
    <property type="entry name" value="DIGUANYLATE CYCLASE DGCM-RELATED"/>
    <property type="match status" value="1"/>
</dbReference>
<dbReference type="FunFam" id="3.40.50.2300:FF:000574">
    <property type="entry name" value="Response regulator PleD"/>
    <property type="match status" value="1"/>
</dbReference>
<gene>
    <name evidence="6" type="ORF">BWR60_03800</name>
</gene>
<evidence type="ECO:0000256" key="3">
    <source>
        <dbReference type="PROSITE-ProRule" id="PRU00169"/>
    </source>
</evidence>
<dbReference type="InterPro" id="IPR000160">
    <property type="entry name" value="GGDEF_dom"/>
</dbReference>
<dbReference type="SMART" id="SM00448">
    <property type="entry name" value="REC"/>
    <property type="match status" value="2"/>
</dbReference>
<comment type="catalytic activity">
    <reaction evidence="2">
        <text>2 GTP = 3',3'-c-di-GMP + 2 diphosphate</text>
        <dbReference type="Rhea" id="RHEA:24898"/>
        <dbReference type="ChEBI" id="CHEBI:33019"/>
        <dbReference type="ChEBI" id="CHEBI:37565"/>
        <dbReference type="ChEBI" id="CHEBI:58805"/>
        <dbReference type="EC" id="2.7.7.65"/>
    </reaction>
</comment>
<dbReference type="AlphaFoldDB" id="A0A211ZTG1"/>
<dbReference type="NCBIfam" id="TIGR00254">
    <property type="entry name" value="GGDEF"/>
    <property type="match status" value="1"/>
</dbReference>
<dbReference type="InterPro" id="IPR043128">
    <property type="entry name" value="Rev_trsase/Diguanyl_cyclase"/>
</dbReference>
<dbReference type="GO" id="GO:0043709">
    <property type="term" value="P:cell adhesion involved in single-species biofilm formation"/>
    <property type="evidence" value="ECO:0007669"/>
    <property type="project" value="TreeGrafter"/>
</dbReference>
<dbReference type="SUPFAM" id="SSF55073">
    <property type="entry name" value="Nucleotide cyclase"/>
    <property type="match status" value="1"/>
</dbReference>
<accession>A0A211ZTG1</accession>
<dbReference type="FunFam" id="3.30.70.270:FF:000001">
    <property type="entry name" value="Diguanylate cyclase domain protein"/>
    <property type="match status" value="1"/>
</dbReference>
<dbReference type="STRING" id="1122125.GCA_000423185_06882"/>
<evidence type="ECO:0000313" key="7">
    <source>
        <dbReference type="Proteomes" id="UP000196655"/>
    </source>
</evidence>
<evidence type="ECO:0000313" key="6">
    <source>
        <dbReference type="EMBL" id="OWJ68543.1"/>
    </source>
</evidence>
<dbReference type="EMBL" id="NHON01000004">
    <property type="protein sequence ID" value="OWJ68543.1"/>
    <property type="molecule type" value="Genomic_DNA"/>
</dbReference>
<feature type="domain" description="Response regulatory" evidence="4">
    <location>
        <begin position="4"/>
        <end position="120"/>
    </location>
</feature>
<dbReference type="PANTHER" id="PTHR45138">
    <property type="entry name" value="REGULATORY COMPONENTS OF SENSORY TRANSDUCTION SYSTEM"/>
    <property type="match status" value="1"/>
</dbReference>
<dbReference type="Gene3D" id="3.30.70.270">
    <property type="match status" value="1"/>
</dbReference>
<dbReference type="OrthoDB" id="9812260at2"/>
<keyword evidence="3" id="KW-0597">Phosphoprotein</keyword>
<dbReference type="EC" id="2.7.7.65" evidence="1"/>
<dbReference type="GO" id="GO:1902201">
    <property type="term" value="P:negative regulation of bacterial-type flagellum-dependent cell motility"/>
    <property type="evidence" value="ECO:0007669"/>
    <property type="project" value="TreeGrafter"/>
</dbReference>
<dbReference type="PROSITE" id="PS50887">
    <property type="entry name" value="GGDEF"/>
    <property type="match status" value="1"/>
</dbReference>
<dbReference type="GO" id="GO:0000160">
    <property type="term" value="P:phosphorelay signal transduction system"/>
    <property type="evidence" value="ECO:0007669"/>
    <property type="project" value="InterPro"/>
</dbReference>
<dbReference type="GO" id="GO:0052621">
    <property type="term" value="F:diguanylate cyclase activity"/>
    <property type="evidence" value="ECO:0007669"/>
    <property type="project" value="UniProtKB-EC"/>
</dbReference>
<organism evidence="6 7">
    <name type="scientific">Inquilinus limosus</name>
    <dbReference type="NCBI Taxonomy" id="171674"/>
    <lineage>
        <taxon>Bacteria</taxon>
        <taxon>Pseudomonadati</taxon>
        <taxon>Pseudomonadota</taxon>
        <taxon>Alphaproteobacteria</taxon>
        <taxon>Rhodospirillales</taxon>
        <taxon>Rhodospirillaceae</taxon>
        <taxon>Inquilinus</taxon>
    </lineage>
</organism>
<dbReference type="InterPro" id="IPR011006">
    <property type="entry name" value="CheY-like_superfamily"/>
</dbReference>
<comment type="caution">
    <text evidence="6">The sequence shown here is derived from an EMBL/GenBank/DDBJ whole genome shotgun (WGS) entry which is preliminary data.</text>
</comment>
<dbReference type="PROSITE" id="PS50110">
    <property type="entry name" value="RESPONSE_REGULATORY"/>
    <property type="match status" value="2"/>
</dbReference>
<reference evidence="7" key="1">
    <citation type="submission" date="2017-05" db="EMBL/GenBank/DDBJ databases">
        <authorList>
            <person name="Macchi M."/>
            <person name="Festa S."/>
            <person name="Coppotelli B.M."/>
            <person name="Morelli I.S."/>
        </authorList>
    </citation>
    <scope>NUCLEOTIDE SEQUENCE [LARGE SCALE GENOMIC DNA]</scope>
    <source>
        <strain evidence="7">I</strain>
    </source>
</reference>
<dbReference type="InterPro" id="IPR050469">
    <property type="entry name" value="Diguanylate_Cyclase"/>
</dbReference>
<evidence type="ECO:0000259" key="4">
    <source>
        <dbReference type="PROSITE" id="PS50110"/>
    </source>
</evidence>
<evidence type="ECO:0000259" key="5">
    <source>
        <dbReference type="PROSITE" id="PS50887"/>
    </source>
</evidence>
<proteinExistence type="predicted"/>
<dbReference type="RefSeq" id="WP_088149679.1">
    <property type="nucleotide sequence ID" value="NZ_NHON01000004.1"/>
</dbReference>
<protein>
    <recommendedName>
        <fullName evidence="1">diguanylate cyclase</fullName>
        <ecNumber evidence="1">2.7.7.65</ecNumber>
    </recommendedName>
</protein>
<dbReference type="Gene3D" id="3.40.50.2300">
    <property type="match status" value="1"/>
</dbReference>
<dbReference type="CDD" id="cd01949">
    <property type="entry name" value="GGDEF"/>
    <property type="match status" value="1"/>
</dbReference>
<dbReference type="Proteomes" id="UP000196655">
    <property type="component" value="Unassembled WGS sequence"/>
</dbReference>
<dbReference type="SUPFAM" id="SSF52172">
    <property type="entry name" value="CheY-like"/>
    <property type="match status" value="2"/>
</dbReference>
<dbReference type="GO" id="GO:0005886">
    <property type="term" value="C:plasma membrane"/>
    <property type="evidence" value="ECO:0007669"/>
    <property type="project" value="TreeGrafter"/>
</dbReference>
<comment type="caution">
    <text evidence="3">Lacks conserved residue(s) required for the propagation of feature annotation.</text>
</comment>
<sequence>MTARVLIVDDIEANAHILSVIAEDQYYETLTVSSGSAALNAARGWQPDVIILDVMMPELDGYETCRRLKSDENTMHIPVVMVTALNGSAEKLRGLECGADDFLTRPIDTEAFLARTKGLVRLKQLFDQWRARHETTRTLGLAPEPPGKVDIKGTYALVVDDWDLSAASVENALAVDDVHTIRASNEEDAVSVAANGQVDLIILNLSMRGFEPLRLASRLRANVLSRDIPLLLIAEPDHRDLVLRGFDLGVNDWVSRPFNPNEFRVRARNQLRRKLYQDRLRSALDGALKMALIDPLTGLYNRRHFMLHLESVLAEKQETDIALLMIDVDSFKIVNDRFGHQAGDAALRFLGERLRQEVRAVDLVARLGGEEFAVVMIGVDVDDVAATAERVRAKLAEHQFNPTVDITFPLTVSIGVAVARASDIGTDELMRSADRALYAAKALGRNRVELALSEGGEPGRPSAIDHQARLRH</sequence>
<dbReference type="Pfam" id="PF00990">
    <property type="entry name" value="GGDEF"/>
    <property type="match status" value="1"/>
</dbReference>
<dbReference type="InterPro" id="IPR001789">
    <property type="entry name" value="Sig_transdc_resp-reg_receiver"/>
</dbReference>
<feature type="modified residue" description="4-aspartylphosphate" evidence="3">
    <location>
        <position position="53"/>
    </location>
</feature>
<name>A0A211ZTG1_9PROT</name>
<dbReference type="InterPro" id="IPR029787">
    <property type="entry name" value="Nucleotide_cyclase"/>
</dbReference>
<evidence type="ECO:0000256" key="2">
    <source>
        <dbReference type="ARBA" id="ARBA00034247"/>
    </source>
</evidence>
<feature type="domain" description="GGDEF" evidence="5">
    <location>
        <begin position="319"/>
        <end position="453"/>
    </location>
</feature>
<dbReference type="Pfam" id="PF00072">
    <property type="entry name" value="Response_reg"/>
    <property type="match status" value="2"/>
</dbReference>
<keyword evidence="7" id="KW-1185">Reference proteome</keyword>
<dbReference type="NCBIfam" id="NF007135">
    <property type="entry name" value="PRK09581.1"/>
    <property type="match status" value="1"/>
</dbReference>
<dbReference type="SMART" id="SM00267">
    <property type="entry name" value="GGDEF"/>
    <property type="match status" value="1"/>
</dbReference>
<feature type="domain" description="Response regulatory" evidence="4">
    <location>
        <begin position="155"/>
        <end position="271"/>
    </location>
</feature>
<evidence type="ECO:0000256" key="1">
    <source>
        <dbReference type="ARBA" id="ARBA00012528"/>
    </source>
</evidence>